<comment type="similarity">
    <text evidence="1">Belongs to the YciI family.</text>
</comment>
<feature type="domain" description="YCII-related" evidence="2">
    <location>
        <begin position="22"/>
        <end position="91"/>
    </location>
</feature>
<evidence type="ECO:0000313" key="4">
    <source>
        <dbReference type="Proteomes" id="UP000269689"/>
    </source>
</evidence>
<dbReference type="SUPFAM" id="SSF54909">
    <property type="entry name" value="Dimeric alpha+beta barrel"/>
    <property type="match status" value="1"/>
</dbReference>
<dbReference type="Gene3D" id="3.30.70.1060">
    <property type="entry name" value="Dimeric alpha+beta barrel"/>
    <property type="match status" value="1"/>
</dbReference>
<keyword evidence="4" id="KW-1185">Reference proteome</keyword>
<accession>A0A3N4USS1</accession>
<dbReference type="Proteomes" id="UP000269689">
    <property type="component" value="Unassembled WGS sequence"/>
</dbReference>
<evidence type="ECO:0000259" key="2">
    <source>
        <dbReference type="Pfam" id="PF03795"/>
    </source>
</evidence>
<proteinExistence type="inferred from homology"/>
<sequence length="99" mass="10830">MSIVAADQTLFHIDITYVVDLELIDGYMSAHMDYLGEGYARGFFLASGPKVPRTGAVILATASERSVLEAFLQRDPLVQHGLTTMTVVEFKPCHTVDGL</sequence>
<dbReference type="RefSeq" id="WP_211331579.1">
    <property type="nucleotide sequence ID" value="NZ_RKQK01000001.1"/>
</dbReference>
<evidence type="ECO:0000256" key="1">
    <source>
        <dbReference type="ARBA" id="ARBA00007689"/>
    </source>
</evidence>
<reference evidence="3 4" key="1">
    <citation type="submission" date="2018-11" db="EMBL/GenBank/DDBJ databases">
        <title>Genomic Encyclopedia of Type Strains, Phase IV (KMG-IV): sequencing the most valuable type-strain genomes for metagenomic binning, comparative biology and taxonomic classification.</title>
        <authorList>
            <person name="Goeker M."/>
        </authorList>
    </citation>
    <scope>NUCLEOTIDE SEQUENCE [LARGE SCALE GENOMIC DNA]</scope>
    <source>
        <strain evidence="3 4">DSM 104731</strain>
    </source>
</reference>
<comment type="caution">
    <text evidence="3">The sequence shown here is derived from an EMBL/GenBank/DDBJ whole genome shotgun (WGS) entry which is preliminary data.</text>
</comment>
<organism evidence="3 4">
    <name type="scientific">Pacificibacter maritimus</name>
    <dbReference type="NCBI Taxonomy" id="762213"/>
    <lineage>
        <taxon>Bacteria</taxon>
        <taxon>Pseudomonadati</taxon>
        <taxon>Pseudomonadota</taxon>
        <taxon>Alphaproteobacteria</taxon>
        <taxon>Rhodobacterales</taxon>
        <taxon>Roseobacteraceae</taxon>
        <taxon>Pacificibacter</taxon>
    </lineage>
</organism>
<dbReference type="AlphaFoldDB" id="A0A3N4USS1"/>
<dbReference type="PANTHER" id="PTHR37828">
    <property type="entry name" value="GSR2449 PROTEIN"/>
    <property type="match status" value="1"/>
</dbReference>
<dbReference type="InterPro" id="IPR005545">
    <property type="entry name" value="YCII"/>
</dbReference>
<dbReference type="InterPro" id="IPR011008">
    <property type="entry name" value="Dimeric_a/b-barrel"/>
</dbReference>
<dbReference type="EMBL" id="RKQK01000001">
    <property type="protein sequence ID" value="RPE71755.1"/>
    <property type="molecule type" value="Genomic_DNA"/>
</dbReference>
<protein>
    <submittedName>
        <fullName evidence="3">Uncharacterized protein YciI</fullName>
    </submittedName>
</protein>
<evidence type="ECO:0000313" key="3">
    <source>
        <dbReference type="EMBL" id="RPE71755.1"/>
    </source>
</evidence>
<name>A0A3N4USS1_9RHOB</name>
<dbReference type="PANTHER" id="PTHR37828:SF1">
    <property type="entry name" value="YCII-RELATED DOMAIN-CONTAINING PROTEIN"/>
    <property type="match status" value="1"/>
</dbReference>
<gene>
    <name evidence="3" type="ORF">EDD53_0883</name>
</gene>
<dbReference type="Pfam" id="PF03795">
    <property type="entry name" value="YCII"/>
    <property type="match status" value="1"/>
</dbReference>